<keyword evidence="6" id="KW-1185">Reference proteome</keyword>
<dbReference type="InterPro" id="IPR008613">
    <property type="entry name" value="Excalibur_Ca-bd_domain"/>
</dbReference>
<feature type="transmembrane region" description="Helical" evidence="3">
    <location>
        <begin position="39"/>
        <end position="57"/>
    </location>
</feature>
<accession>A0A920BVB3</accession>
<reference evidence="5" key="1">
    <citation type="submission" date="2021-03" db="EMBL/GenBank/DDBJ databases">
        <title>Antimicrobial resistance genes in bacteria isolated from Japanese honey, and their potential for conferring macrolide and lincosamide resistance in the American foulbrood pathogen Paenibacillus larvae.</title>
        <authorList>
            <person name="Okamoto M."/>
            <person name="Kumagai M."/>
            <person name="Kanamori H."/>
            <person name="Takamatsu D."/>
        </authorList>
    </citation>
    <scope>NUCLEOTIDE SEQUENCE</scope>
    <source>
        <strain evidence="5">J27TS8</strain>
    </source>
</reference>
<proteinExistence type="predicted"/>
<name>A0A920BVB3_9BACI</name>
<feature type="transmembrane region" description="Helical" evidence="3">
    <location>
        <begin position="6"/>
        <end position="27"/>
    </location>
</feature>
<dbReference type="EMBL" id="BORC01000009">
    <property type="protein sequence ID" value="GIN63949.1"/>
    <property type="molecule type" value="Genomic_DNA"/>
</dbReference>
<evidence type="ECO:0000259" key="4">
    <source>
        <dbReference type="SMART" id="SM00894"/>
    </source>
</evidence>
<evidence type="ECO:0000256" key="2">
    <source>
        <dbReference type="SAM" id="MobiDB-lite"/>
    </source>
</evidence>
<dbReference type="AlphaFoldDB" id="A0A920BVB3"/>
<dbReference type="Pfam" id="PF05901">
    <property type="entry name" value="Excalibur"/>
    <property type="match status" value="1"/>
</dbReference>
<dbReference type="Proteomes" id="UP000682111">
    <property type="component" value="Unassembled WGS sequence"/>
</dbReference>
<evidence type="ECO:0000256" key="3">
    <source>
        <dbReference type="SAM" id="Phobius"/>
    </source>
</evidence>
<feature type="compositionally biased region" description="Low complexity" evidence="2">
    <location>
        <begin position="153"/>
        <end position="189"/>
    </location>
</feature>
<sequence length="230" mass="25563">MAVIATIGSLLFFFSLLYLFIHFLRKLKNRNKQLSKKTFYPAFIGGLLLFIIGTSSVDNETQEQLAEAQEANKALLAENQELKDTIKEYEANIKDLAGTNEKLNNDFQELASKAEAAEKAELEKENLTQKIAELEEKNKSLEDKITSLNGQLASKTTTTASTASSQSKKAPKNSSSSGSSNQKTTTTANTTEYFANCTELRKVYPNGVASDHPAYQPKMDRDKDNWACER</sequence>
<comment type="caution">
    <text evidence="5">The sequence shown here is derived from an EMBL/GenBank/DDBJ whole genome shotgun (WGS) entry which is preliminary data.</text>
</comment>
<feature type="coiled-coil region" evidence="1">
    <location>
        <begin position="58"/>
        <end position="151"/>
    </location>
</feature>
<feature type="region of interest" description="Disordered" evidence="2">
    <location>
        <begin position="207"/>
        <end position="230"/>
    </location>
</feature>
<evidence type="ECO:0000313" key="6">
    <source>
        <dbReference type="Proteomes" id="UP000682111"/>
    </source>
</evidence>
<dbReference type="Gene3D" id="1.10.287.1490">
    <property type="match status" value="1"/>
</dbReference>
<feature type="domain" description="Excalibur calcium-binding" evidence="4">
    <location>
        <begin position="193"/>
        <end position="229"/>
    </location>
</feature>
<feature type="compositionally biased region" description="Basic and acidic residues" evidence="2">
    <location>
        <begin position="218"/>
        <end position="230"/>
    </location>
</feature>
<organism evidence="5 6">
    <name type="scientific">Robertmurraya siralis</name>
    <dbReference type="NCBI Taxonomy" id="77777"/>
    <lineage>
        <taxon>Bacteria</taxon>
        <taxon>Bacillati</taxon>
        <taxon>Bacillota</taxon>
        <taxon>Bacilli</taxon>
        <taxon>Bacillales</taxon>
        <taxon>Bacillaceae</taxon>
        <taxon>Robertmurraya</taxon>
    </lineage>
</organism>
<keyword evidence="3" id="KW-0812">Transmembrane</keyword>
<feature type="region of interest" description="Disordered" evidence="2">
    <location>
        <begin position="152"/>
        <end position="189"/>
    </location>
</feature>
<keyword evidence="3" id="KW-0472">Membrane</keyword>
<evidence type="ECO:0000256" key="1">
    <source>
        <dbReference type="SAM" id="Coils"/>
    </source>
</evidence>
<protein>
    <recommendedName>
        <fullName evidence="4">Excalibur calcium-binding domain-containing protein</fullName>
    </recommendedName>
</protein>
<dbReference type="RefSeq" id="WP_212934311.1">
    <property type="nucleotide sequence ID" value="NZ_BORC01000009.1"/>
</dbReference>
<keyword evidence="1" id="KW-0175">Coiled coil</keyword>
<evidence type="ECO:0000313" key="5">
    <source>
        <dbReference type="EMBL" id="GIN63949.1"/>
    </source>
</evidence>
<keyword evidence="3" id="KW-1133">Transmembrane helix</keyword>
<gene>
    <name evidence="5" type="ORF">J27TS8_39420</name>
</gene>
<dbReference type="SMART" id="SM00894">
    <property type="entry name" value="Excalibur"/>
    <property type="match status" value="1"/>
</dbReference>